<evidence type="ECO:0000256" key="3">
    <source>
        <dbReference type="ARBA" id="ARBA00022692"/>
    </source>
</evidence>
<dbReference type="PANTHER" id="PTHR46187">
    <property type="entry name" value="ALKALINE CERAMIDASE 3"/>
    <property type="match status" value="1"/>
</dbReference>
<dbReference type="RefSeq" id="XP_006675514.1">
    <property type="nucleotide sequence ID" value="XM_006675451.1"/>
</dbReference>
<keyword evidence="3 9" id="KW-0812">Transmembrane</keyword>
<feature type="transmembrane region" description="Helical" evidence="9">
    <location>
        <begin position="126"/>
        <end position="145"/>
    </location>
</feature>
<evidence type="ECO:0000256" key="7">
    <source>
        <dbReference type="PIRSR" id="PIRSR608901-1"/>
    </source>
</evidence>
<dbReference type="GO" id="GO:0017040">
    <property type="term" value="F:N-acylsphingosine amidohydrolase activity"/>
    <property type="evidence" value="ECO:0000318"/>
    <property type="project" value="GO_Central"/>
</dbReference>
<keyword evidence="5 9" id="KW-1133">Transmembrane helix</keyword>
<dbReference type="PANTHER" id="PTHR46187:SF3">
    <property type="entry name" value="ALKALINE CERAMIDASE 3"/>
    <property type="match status" value="1"/>
</dbReference>
<dbReference type="Proteomes" id="UP000007241">
    <property type="component" value="Unassembled WGS sequence"/>
</dbReference>
<dbReference type="GeneID" id="18237886"/>
<reference evidence="10 11" key="1">
    <citation type="submission" date="2009-12" db="EMBL/GenBank/DDBJ databases">
        <title>The draft genome of Batrachochytrium dendrobatidis.</title>
        <authorList>
            <consortium name="US DOE Joint Genome Institute (JGI-PGF)"/>
            <person name="Kuo A."/>
            <person name="Salamov A."/>
            <person name="Schmutz J."/>
            <person name="Lucas S."/>
            <person name="Pitluck S."/>
            <person name="Rosenblum E."/>
            <person name="Stajich J."/>
            <person name="Eisen M."/>
            <person name="Grigoriev I.V."/>
        </authorList>
    </citation>
    <scope>NUCLEOTIDE SEQUENCE [LARGE SCALE GENOMIC DNA]</scope>
    <source>
        <strain evidence="11">JAM81 / FGSC 10211</strain>
    </source>
</reference>
<keyword evidence="6 9" id="KW-0472">Membrane</keyword>
<evidence type="ECO:0000256" key="1">
    <source>
        <dbReference type="ARBA" id="ARBA00004141"/>
    </source>
</evidence>
<dbReference type="GO" id="GO:0005789">
    <property type="term" value="C:endoplasmic reticulum membrane"/>
    <property type="evidence" value="ECO:0000318"/>
    <property type="project" value="GO_Central"/>
</dbReference>
<feature type="transmembrane region" description="Helical" evidence="9">
    <location>
        <begin position="293"/>
        <end position="313"/>
    </location>
</feature>
<accession>F4NTC3</accession>
<feature type="binding site" evidence="8">
    <location>
        <position position="292"/>
    </location>
    <ligand>
        <name>Zn(2+)</name>
        <dbReference type="ChEBI" id="CHEBI:29105"/>
        <note>catalytic</note>
    </ligand>
</feature>
<sequence length="360" mass="40831">MSFNLQRSLTSNVNKQYWGAPSSSVDWCEMNYEVTTFIAEYFNTISSFAMAVVGMLGVVLHPWAEMRFHMAFQTTVAVGLGSVAFHCTLGKFSQALDEVPMLYSALAFTYIGICERYSPSARVRRFLAIGLTFHAIFTTLLVTMSEGFWQFFLFHVSFGTAQLFAIVQVICIYRDREIPHQFKSGIIQRSEITESSKHRKHTHDRKISLENAILSETKQLLNTHHDCADSISDHSVYDNQRACANDPVALTFQRGILSYGVATFCWLTDMLFCELVNPHYKGAILPFNPQLHAWWHIFVSIGLYHLALLTLAARVDSKYGAGRAVLRFWFNIIPYIKIVPKLPDTAFAARPSVKVADELD</sequence>
<evidence type="ECO:0000256" key="5">
    <source>
        <dbReference type="ARBA" id="ARBA00022989"/>
    </source>
</evidence>
<proteinExistence type="inferred from homology"/>
<organism evidence="10 11">
    <name type="scientific">Batrachochytrium dendrobatidis (strain JAM81 / FGSC 10211)</name>
    <name type="common">Frog chytrid fungus</name>
    <dbReference type="NCBI Taxonomy" id="684364"/>
    <lineage>
        <taxon>Eukaryota</taxon>
        <taxon>Fungi</taxon>
        <taxon>Fungi incertae sedis</taxon>
        <taxon>Chytridiomycota</taxon>
        <taxon>Chytridiomycota incertae sedis</taxon>
        <taxon>Chytridiomycetes</taxon>
        <taxon>Rhizophydiales</taxon>
        <taxon>Rhizophydiales incertae sedis</taxon>
        <taxon>Batrachochytrium</taxon>
    </lineage>
</organism>
<comment type="similarity">
    <text evidence="2">Belongs to the alkaline ceramidase family.</text>
</comment>
<feature type="binding site" evidence="7">
    <location>
        <position position="27"/>
    </location>
    <ligand>
        <name>Ca(2+)</name>
        <dbReference type="ChEBI" id="CHEBI:29108"/>
    </ligand>
</feature>
<keyword evidence="7" id="KW-0106">Calcium</keyword>
<dbReference type="Pfam" id="PF05875">
    <property type="entry name" value="Ceramidase"/>
    <property type="match status" value="1"/>
</dbReference>
<evidence type="ECO:0000256" key="8">
    <source>
        <dbReference type="PIRSR" id="PIRSR608901-2"/>
    </source>
</evidence>
<evidence type="ECO:0000256" key="6">
    <source>
        <dbReference type="ARBA" id="ARBA00023136"/>
    </source>
</evidence>
<keyword evidence="8" id="KW-0862">Zinc</keyword>
<gene>
    <name evidence="10" type="ORF">BATDEDRAFT_22262</name>
</gene>
<feature type="binding site" evidence="8">
    <location>
        <position position="296"/>
    </location>
    <ligand>
        <name>Zn(2+)</name>
        <dbReference type="ChEBI" id="CHEBI:29105"/>
        <note>catalytic</note>
    </ligand>
</feature>
<dbReference type="STRING" id="684364.F4NTC3"/>
<feature type="binding site" evidence="7">
    <location>
        <position position="31"/>
    </location>
    <ligand>
        <name>Ca(2+)</name>
        <dbReference type="ChEBI" id="CHEBI:29108"/>
    </ligand>
</feature>
<evidence type="ECO:0000313" key="10">
    <source>
        <dbReference type="EMBL" id="EGF83504.1"/>
    </source>
</evidence>
<dbReference type="AlphaFoldDB" id="F4NTC3"/>
<keyword evidence="11" id="KW-1185">Reference proteome</keyword>
<feature type="binding site" evidence="7">
    <location>
        <position position="40"/>
    </location>
    <ligand>
        <name>Ca(2+)</name>
        <dbReference type="ChEBI" id="CHEBI:29108"/>
    </ligand>
</feature>
<evidence type="ECO:0000256" key="2">
    <source>
        <dbReference type="ARBA" id="ARBA00009780"/>
    </source>
</evidence>
<evidence type="ECO:0000256" key="9">
    <source>
        <dbReference type="SAM" id="Phobius"/>
    </source>
</evidence>
<dbReference type="HOGENOM" id="CLU_667253_0_0_1"/>
<dbReference type="InterPro" id="IPR008901">
    <property type="entry name" value="ACER"/>
</dbReference>
<name>F4NTC3_BATDJ</name>
<comment type="cofactor">
    <cofactor evidence="8">
        <name>Zn(2+)</name>
        <dbReference type="ChEBI" id="CHEBI:29105"/>
    </cofactor>
</comment>
<protein>
    <recommendedName>
        <fullName evidence="12">Ceramidase</fullName>
    </recommendedName>
</protein>
<dbReference type="OrthoDB" id="187171at2759"/>
<comment type="subcellular location">
    <subcellularLocation>
        <location evidence="1">Membrane</location>
        <topology evidence="1">Multi-pass membrane protein</topology>
    </subcellularLocation>
</comment>
<feature type="transmembrane region" description="Helical" evidence="9">
    <location>
        <begin position="41"/>
        <end position="60"/>
    </location>
</feature>
<evidence type="ECO:0008006" key="12">
    <source>
        <dbReference type="Google" id="ProtNLM"/>
    </source>
</evidence>
<feature type="binding site" evidence="7">
    <location>
        <position position="29"/>
    </location>
    <ligand>
        <name>Ca(2+)</name>
        <dbReference type="ChEBI" id="CHEBI:29108"/>
    </ligand>
</feature>
<dbReference type="GO" id="GO:0046514">
    <property type="term" value="P:ceramide catabolic process"/>
    <property type="evidence" value="ECO:0000318"/>
    <property type="project" value="GO_Central"/>
</dbReference>
<dbReference type="EMBL" id="GL882879">
    <property type="protein sequence ID" value="EGF83504.1"/>
    <property type="molecule type" value="Genomic_DNA"/>
</dbReference>
<keyword evidence="4" id="KW-0378">Hydrolase</keyword>
<feature type="binding site" evidence="7">
    <location>
        <position position="26"/>
    </location>
    <ligand>
        <name>Ca(2+)</name>
        <dbReference type="ChEBI" id="CHEBI:29108"/>
    </ligand>
</feature>
<dbReference type="GO" id="GO:0046872">
    <property type="term" value="F:metal ion binding"/>
    <property type="evidence" value="ECO:0007669"/>
    <property type="project" value="UniProtKB-KW"/>
</dbReference>
<feature type="transmembrane region" description="Helical" evidence="9">
    <location>
        <begin position="256"/>
        <end position="273"/>
    </location>
</feature>
<dbReference type="GO" id="GO:0046513">
    <property type="term" value="P:ceramide biosynthetic process"/>
    <property type="evidence" value="ECO:0000318"/>
    <property type="project" value="GO_Central"/>
</dbReference>
<evidence type="ECO:0000256" key="4">
    <source>
        <dbReference type="ARBA" id="ARBA00022801"/>
    </source>
</evidence>
<feature type="transmembrane region" description="Helical" evidence="9">
    <location>
        <begin position="151"/>
        <end position="173"/>
    </location>
</feature>
<keyword evidence="7" id="KW-0479">Metal-binding</keyword>
<feature type="binding site" evidence="8">
    <location>
        <position position="86"/>
    </location>
    <ligand>
        <name>Zn(2+)</name>
        <dbReference type="ChEBI" id="CHEBI:29105"/>
        <note>catalytic</note>
    </ligand>
</feature>
<dbReference type="InParanoid" id="F4NTC3"/>
<evidence type="ECO:0000313" key="11">
    <source>
        <dbReference type="Proteomes" id="UP000007241"/>
    </source>
</evidence>
<dbReference type="OMA" id="IMFEPLR"/>